<organism evidence="1 3">
    <name type="scientific">Caminibacter mediatlanticus TB-2</name>
    <dbReference type="NCBI Taxonomy" id="391592"/>
    <lineage>
        <taxon>Bacteria</taxon>
        <taxon>Pseudomonadati</taxon>
        <taxon>Campylobacterota</taxon>
        <taxon>Epsilonproteobacteria</taxon>
        <taxon>Nautiliales</taxon>
        <taxon>Nautiliaceae</taxon>
        <taxon>Caminibacter</taxon>
    </lineage>
</organism>
<dbReference type="Gene3D" id="3.40.1390.10">
    <property type="entry name" value="MurE/MurF, N-terminal domain"/>
    <property type="match status" value="1"/>
</dbReference>
<gene>
    <name evidence="1" type="ORF">CMTB2_00414</name>
    <name evidence="2" type="ORF">FE773_05120</name>
</gene>
<evidence type="ECO:0000313" key="4">
    <source>
        <dbReference type="Proteomes" id="UP000306825"/>
    </source>
</evidence>
<evidence type="ECO:0000313" key="2">
    <source>
        <dbReference type="EMBL" id="QCT94577.1"/>
    </source>
</evidence>
<reference evidence="2 4" key="2">
    <citation type="submission" date="2019-05" db="EMBL/GenBank/DDBJ databases">
        <title>A comparative analysis of the Nautiliaceae.</title>
        <authorList>
            <person name="Grosche A."/>
            <person name="Smedile F."/>
            <person name="Vetriani C."/>
        </authorList>
    </citation>
    <scope>NUCLEOTIDE SEQUENCE [LARGE SCALE GENOMIC DNA]</scope>
    <source>
        <strain evidence="2 4">TB-2</strain>
    </source>
</reference>
<keyword evidence="4" id="KW-1185">Reference proteome</keyword>
<dbReference type="AlphaFoldDB" id="A0AAI9F1Z4"/>
<protein>
    <recommendedName>
        <fullName evidence="5">Ferrochelatase</fullName>
    </recommendedName>
</protein>
<reference evidence="1 3" key="1">
    <citation type="journal article" date="2011" name="Stand. Genomic Sci.">
        <title>Draft genome sequence of Caminibacter mediatlanticus strain TB-2, an epsilonproteobacterium isolated from a deep-sea hydrothermal vent.</title>
        <authorList>
            <person name="Giovannelli D."/>
            <person name="Ferriera S."/>
            <person name="Johnson J."/>
            <person name="Kravitz S."/>
            <person name="Perez-Rodriguez I."/>
            <person name="Ricci J."/>
            <person name="O'Brien C."/>
            <person name="Voordeckers J.W."/>
            <person name="Bini E."/>
            <person name="Vetriani C."/>
        </authorList>
    </citation>
    <scope>NUCLEOTIDE SEQUENCE [LARGE SCALE GENOMIC DNA]</scope>
    <source>
        <strain evidence="1 3">TB-2</strain>
    </source>
</reference>
<dbReference type="Proteomes" id="UP000003288">
    <property type="component" value="Unassembled WGS sequence"/>
</dbReference>
<sequence>MKIETLVNLIDGELLNRPFISEVVNFTKDIDKVSRGSCFFAEDESLIPFAIKNGAYAIIVSKDTKILDKEIAWIKVDDFKKAIFKIFKYENLKHKIYLADKITLKLIKAMNLDKKVVILENEEDFLKAINLTNKFLLMDNKKKNIFPNKEELKSISIELEMINLFKSRYKKEEINLPFVYKNSFSKAINFFESNNLKYTLEFEIDRFKPVFVDSFLREVEYGSSDRVLITGIQNDEIFFDELNYLIENTKHAKTIVVDKNREELLTHRFNFAMIVGFDVKLNEKEEKGLFDD</sequence>
<dbReference type="EMBL" id="ABCJ01000011">
    <property type="protein sequence ID" value="EDM23061.1"/>
    <property type="molecule type" value="Genomic_DNA"/>
</dbReference>
<name>A0AAI9F1Z4_9BACT</name>
<evidence type="ECO:0000313" key="3">
    <source>
        <dbReference type="Proteomes" id="UP000003288"/>
    </source>
</evidence>
<evidence type="ECO:0008006" key="5">
    <source>
        <dbReference type="Google" id="ProtNLM"/>
    </source>
</evidence>
<dbReference type="RefSeq" id="WP_007475456.1">
    <property type="nucleotide sequence ID" value="NZ_ABCJ01000011.1"/>
</dbReference>
<proteinExistence type="predicted"/>
<accession>A0AAI9F1Z4</accession>
<evidence type="ECO:0000313" key="1">
    <source>
        <dbReference type="EMBL" id="EDM23061.1"/>
    </source>
</evidence>
<dbReference type="Proteomes" id="UP000306825">
    <property type="component" value="Chromosome"/>
</dbReference>
<dbReference type="EMBL" id="CP040463">
    <property type="protein sequence ID" value="QCT94577.1"/>
    <property type="molecule type" value="Genomic_DNA"/>
</dbReference>